<evidence type="ECO:0000313" key="3">
    <source>
        <dbReference type="Proteomes" id="UP000678393"/>
    </source>
</evidence>
<evidence type="ECO:0000259" key="1">
    <source>
        <dbReference type="PROSITE" id="PS50234"/>
    </source>
</evidence>
<feature type="non-terminal residue" evidence="2">
    <location>
        <position position="1"/>
    </location>
</feature>
<accession>A0A8S3ZXT1</accession>
<proteinExistence type="predicted"/>
<dbReference type="Gene3D" id="3.40.50.410">
    <property type="entry name" value="von Willebrand factor, type A domain"/>
    <property type="match status" value="1"/>
</dbReference>
<dbReference type="Pfam" id="PF00092">
    <property type="entry name" value="VWA"/>
    <property type="match status" value="1"/>
</dbReference>
<gene>
    <name evidence="2" type="ORF">CUNI_LOCUS17174</name>
</gene>
<dbReference type="InterPro" id="IPR002035">
    <property type="entry name" value="VWF_A"/>
</dbReference>
<dbReference type="InterPro" id="IPR036465">
    <property type="entry name" value="vWFA_dom_sf"/>
</dbReference>
<keyword evidence="3" id="KW-1185">Reference proteome</keyword>
<dbReference type="EMBL" id="CAJHNH020004779">
    <property type="protein sequence ID" value="CAG5131616.1"/>
    <property type="molecule type" value="Genomic_DNA"/>
</dbReference>
<dbReference type="PROSITE" id="PS50234">
    <property type="entry name" value="VWFA"/>
    <property type="match status" value="1"/>
</dbReference>
<dbReference type="SMART" id="SM00327">
    <property type="entry name" value="VWA"/>
    <property type="match status" value="1"/>
</dbReference>
<name>A0A8S3ZXT1_9EUPU</name>
<reference evidence="2" key="1">
    <citation type="submission" date="2021-04" db="EMBL/GenBank/DDBJ databases">
        <authorList>
            <consortium name="Molecular Ecology Group"/>
        </authorList>
    </citation>
    <scope>NUCLEOTIDE SEQUENCE</scope>
</reference>
<dbReference type="Proteomes" id="UP000678393">
    <property type="component" value="Unassembled WGS sequence"/>
</dbReference>
<dbReference type="SUPFAM" id="SSF53300">
    <property type="entry name" value="vWA-like"/>
    <property type="match status" value="1"/>
</dbReference>
<sequence>KACVPVTRAEVLFLIEASDFVGAANIELNKDFLKQSVAALDVGPQVINVAIVAYGSSAQVVTPLLDNRDALNTAIDSISVVGGDADLAAGLDQATSTLFDSVRNNAQPFIYLVASSQSTNSAQAITSADAAKSFGIIIVAQAVGSGALQDSQSVSSSDRQVAQVENYSQLPQTGSSVSDRICIVQN</sequence>
<evidence type="ECO:0000313" key="2">
    <source>
        <dbReference type="EMBL" id="CAG5131616.1"/>
    </source>
</evidence>
<protein>
    <recommendedName>
        <fullName evidence="1">VWFA domain-containing protein</fullName>
    </recommendedName>
</protein>
<dbReference type="OrthoDB" id="6262482at2759"/>
<comment type="caution">
    <text evidence="2">The sequence shown here is derived from an EMBL/GenBank/DDBJ whole genome shotgun (WGS) entry which is preliminary data.</text>
</comment>
<dbReference type="PANTHER" id="PTHR24020:SF20">
    <property type="entry name" value="PH DOMAIN-CONTAINING PROTEIN"/>
    <property type="match status" value="1"/>
</dbReference>
<organism evidence="2 3">
    <name type="scientific">Candidula unifasciata</name>
    <dbReference type="NCBI Taxonomy" id="100452"/>
    <lineage>
        <taxon>Eukaryota</taxon>
        <taxon>Metazoa</taxon>
        <taxon>Spiralia</taxon>
        <taxon>Lophotrochozoa</taxon>
        <taxon>Mollusca</taxon>
        <taxon>Gastropoda</taxon>
        <taxon>Heterobranchia</taxon>
        <taxon>Euthyneura</taxon>
        <taxon>Panpulmonata</taxon>
        <taxon>Eupulmonata</taxon>
        <taxon>Stylommatophora</taxon>
        <taxon>Helicina</taxon>
        <taxon>Helicoidea</taxon>
        <taxon>Geomitridae</taxon>
        <taxon>Candidula</taxon>
    </lineage>
</organism>
<dbReference type="CDD" id="cd01450">
    <property type="entry name" value="vWFA_subfamily_ECM"/>
    <property type="match status" value="1"/>
</dbReference>
<dbReference type="AlphaFoldDB" id="A0A8S3ZXT1"/>
<dbReference type="InterPro" id="IPR050525">
    <property type="entry name" value="ECM_Assembly_Org"/>
</dbReference>
<feature type="domain" description="VWFA" evidence="1">
    <location>
        <begin position="10"/>
        <end position="181"/>
    </location>
</feature>
<dbReference type="PANTHER" id="PTHR24020">
    <property type="entry name" value="COLLAGEN ALPHA"/>
    <property type="match status" value="1"/>
</dbReference>